<evidence type="ECO:0000313" key="2">
    <source>
        <dbReference type="Proteomes" id="UP001237780"/>
    </source>
</evidence>
<dbReference type="GO" id="GO:0003743">
    <property type="term" value="F:translation initiation factor activity"/>
    <property type="evidence" value="ECO:0007669"/>
    <property type="project" value="UniProtKB-KW"/>
</dbReference>
<proteinExistence type="predicted"/>
<dbReference type="Proteomes" id="UP001237780">
    <property type="component" value="Unassembled WGS sequence"/>
</dbReference>
<keyword evidence="2" id="KW-1185">Reference proteome</keyword>
<sequence>MSTRPVVLISIRHSPRGARFDAFETYEEALSALKEESYDLVRIGNSPLMPVTQFLGTGSVPAASPAG</sequence>
<comment type="caution">
    <text evidence="1">The sequence shown here is derived from an EMBL/GenBank/DDBJ whole genome shotgun (WGS) entry which is preliminary data.</text>
</comment>
<keyword evidence="1" id="KW-0396">Initiation factor</keyword>
<evidence type="ECO:0000313" key="1">
    <source>
        <dbReference type="EMBL" id="MDQ0995384.1"/>
    </source>
</evidence>
<accession>A0ABU0S3S4</accession>
<organism evidence="1 2">
    <name type="scientific">Phyllobacterium ifriqiyense</name>
    <dbReference type="NCBI Taxonomy" id="314238"/>
    <lineage>
        <taxon>Bacteria</taxon>
        <taxon>Pseudomonadati</taxon>
        <taxon>Pseudomonadota</taxon>
        <taxon>Alphaproteobacteria</taxon>
        <taxon>Hyphomicrobiales</taxon>
        <taxon>Phyllobacteriaceae</taxon>
        <taxon>Phyllobacterium</taxon>
    </lineage>
</organism>
<keyword evidence="1" id="KW-0648">Protein biosynthesis</keyword>
<reference evidence="1 2" key="1">
    <citation type="submission" date="2023-07" db="EMBL/GenBank/DDBJ databases">
        <title>Comparative genomics of wheat-associated soil bacteria to identify genetic determinants of phenazine resistance.</title>
        <authorList>
            <person name="Mouncey N."/>
        </authorList>
    </citation>
    <scope>NUCLEOTIDE SEQUENCE [LARGE SCALE GENOMIC DNA]</scope>
    <source>
        <strain evidence="1 2">W4I11</strain>
    </source>
</reference>
<name>A0ABU0S3S4_9HYPH</name>
<dbReference type="EMBL" id="JAUSZT010000002">
    <property type="protein sequence ID" value="MDQ0995384.1"/>
    <property type="molecule type" value="Genomic_DNA"/>
</dbReference>
<protein>
    <submittedName>
        <fullName evidence="1">Translation initiation factor IF-3</fullName>
    </submittedName>
</protein>
<gene>
    <name evidence="1" type="ORF">QFZ34_000561</name>
</gene>